<organism evidence="1">
    <name type="scientific">Zea mays</name>
    <name type="common">Maize</name>
    <dbReference type="NCBI Taxonomy" id="4577"/>
    <lineage>
        <taxon>Eukaryota</taxon>
        <taxon>Viridiplantae</taxon>
        <taxon>Streptophyta</taxon>
        <taxon>Embryophyta</taxon>
        <taxon>Tracheophyta</taxon>
        <taxon>Spermatophyta</taxon>
        <taxon>Magnoliopsida</taxon>
        <taxon>Liliopsida</taxon>
        <taxon>Poales</taxon>
        <taxon>Poaceae</taxon>
        <taxon>PACMAD clade</taxon>
        <taxon>Panicoideae</taxon>
        <taxon>Andropogonodae</taxon>
        <taxon>Andropogoneae</taxon>
        <taxon>Tripsacinae</taxon>
        <taxon>Zea</taxon>
    </lineage>
</organism>
<reference evidence="1" key="1">
    <citation type="journal article" date="2009" name="PLoS Genet.">
        <title>Sequencing, mapping, and analysis of 27,455 maize full-length cDNAs.</title>
        <authorList>
            <person name="Soderlund C."/>
            <person name="Descour A."/>
            <person name="Kudrna D."/>
            <person name="Bomhoff M."/>
            <person name="Boyd L."/>
            <person name="Currie J."/>
            <person name="Angelova A."/>
            <person name="Collura K."/>
            <person name="Wissotski M."/>
            <person name="Ashley E."/>
            <person name="Morrow D."/>
            <person name="Fernandes J."/>
            <person name="Walbot V."/>
            <person name="Yu Y."/>
        </authorList>
    </citation>
    <scope>NUCLEOTIDE SEQUENCE</scope>
    <source>
        <strain evidence="1">B73</strain>
    </source>
</reference>
<proteinExistence type="evidence at transcript level"/>
<protein>
    <submittedName>
        <fullName evidence="1">Uncharacterized protein</fullName>
    </submittedName>
</protein>
<reference evidence="1" key="2">
    <citation type="submission" date="2012-06" db="EMBL/GenBank/DDBJ databases">
        <authorList>
            <person name="Yu Y."/>
            <person name="Currie J."/>
            <person name="Lomeli R."/>
            <person name="Angelova A."/>
            <person name="Collura K."/>
            <person name="Wissotski M."/>
            <person name="Campos D."/>
            <person name="Kudrna D."/>
            <person name="Golser W."/>
            <person name="Ashely E."/>
            <person name="Descour A."/>
            <person name="Fernandes J."/>
            <person name="Soderlund C."/>
            <person name="Walbot V."/>
        </authorList>
    </citation>
    <scope>NUCLEOTIDE SEQUENCE</scope>
    <source>
        <strain evidence="1">B73</strain>
    </source>
</reference>
<name>C4J331_MAIZE</name>
<dbReference type="AlphaFoldDB" id="C4J331"/>
<dbReference type="EMBL" id="BT085228">
    <property type="protein sequence ID" value="ACR35581.1"/>
    <property type="molecule type" value="mRNA"/>
</dbReference>
<accession>C4J331</accession>
<sequence length="55" mass="6451">MKTLVLGLPRESYYMENLEQEKLFLPRLWLTQHLRLSCVLLVVNSFKSTLGMVPN</sequence>
<evidence type="ECO:0000313" key="1">
    <source>
        <dbReference type="EMBL" id="ACR35581.1"/>
    </source>
</evidence>